<comment type="cofactor">
    <cofactor evidence="9">
        <name>Zn(2+)</name>
        <dbReference type="ChEBI" id="CHEBI:29105"/>
    </cofactor>
    <text evidence="9">Binds 1 zinc ion per subunit.</text>
</comment>
<comment type="caution">
    <text evidence="12">The sequence shown here is derived from an EMBL/GenBank/DDBJ whole genome shotgun (WGS) entry which is preliminary data.</text>
</comment>
<evidence type="ECO:0000256" key="5">
    <source>
        <dbReference type="ARBA" id="ARBA00022679"/>
    </source>
</evidence>
<evidence type="ECO:0000313" key="13">
    <source>
        <dbReference type="Proteomes" id="UP001363151"/>
    </source>
</evidence>
<evidence type="ECO:0000256" key="4">
    <source>
        <dbReference type="ARBA" id="ARBA00022602"/>
    </source>
</evidence>
<dbReference type="PANTHER" id="PTHR11774:SF6">
    <property type="entry name" value="PROTEIN FARNESYLTRANSFERASE SUBUNIT BETA"/>
    <property type="match status" value="1"/>
</dbReference>
<evidence type="ECO:0000256" key="10">
    <source>
        <dbReference type="SAM" id="MobiDB-lite"/>
    </source>
</evidence>
<keyword evidence="8 9" id="KW-0862">Zinc</keyword>
<evidence type="ECO:0000256" key="3">
    <source>
        <dbReference type="ARBA" id="ARBA00015798"/>
    </source>
</evidence>
<evidence type="ECO:0000313" key="12">
    <source>
        <dbReference type="EMBL" id="KAK7230818.1"/>
    </source>
</evidence>
<dbReference type="Gene3D" id="1.50.10.20">
    <property type="match status" value="1"/>
</dbReference>
<comment type="function">
    <text evidence="9">Catalyzes the transfer of a farnesyl moiety from farnesyl diphosphate to a cysteine at the fourth position from the C-terminus of several proteins. The beta subunit is responsible for peptide-binding.</text>
</comment>
<keyword evidence="5 9" id="KW-0808">Transferase</keyword>
<comment type="subunit">
    <text evidence="9">Heterodimer of an alpha and a beta subunit.</text>
</comment>
<evidence type="ECO:0000256" key="8">
    <source>
        <dbReference type="ARBA" id="ARBA00022833"/>
    </source>
</evidence>
<name>A0ABR1FHE5_AURAN</name>
<feature type="region of interest" description="Disordered" evidence="10">
    <location>
        <begin position="307"/>
        <end position="334"/>
    </location>
</feature>
<feature type="compositionally biased region" description="Pro residues" evidence="10">
    <location>
        <begin position="323"/>
        <end position="333"/>
    </location>
</feature>
<reference evidence="12 13" key="1">
    <citation type="submission" date="2024-03" db="EMBL/GenBank/DDBJ databases">
        <title>Aureococcus anophagefferens CCMP1851 and Kratosvirus quantuckense: Draft genome of a second virus-susceptible host strain in the model system.</title>
        <authorList>
            <person name="Chase E."/>
            <person name="Truchon A.R."/>
            <person name="Schepens W."/>
            <person name="Wilhelm S.W."/>
        </authorList>
    </citation>
    <scope>NUCLEOTIDE SEQUENCE [LARGE SCALE GENOMIC DNA]</scope>
    <source>
        <strain evidence="12 13">CCMP1851</strain>
    </source>
</reference>
<organism evidence="12 13">
    <name type="scientific">Aureococcus anophagefferens</name>
    <name type="common">Harmful bloom alga</name>
    <dbReference type="NCBI Taxonomy" id="44056"/>
    <lineage>
        <taxon>Eukaryota</taxon>
        <taxon>Sar</taxon>
        <taxon>Stramenopiles</taxon>
        <taxon>Ochrophyta</taxon>
        <taxon>Pelagophyceae</taxon>
        <taxon>Pelagomonadales</taxon>
        <taxon>Pelagomonadaceae</taxon>
        <taxon>Aureococcus</taxon>
    </lineage>
</organism>
<proteinExistence type="inferred from homology"/>
<keyword evidence="4 9" id="KW-0637">Prenyltransferase</keyword>
<accession>A0ABR1FHE5</accession>
<dbReference type="InterPro" id="IPR008930">
    <property type="entry name" value="Terpenoid_cyclase/PrenylTrfase"/>
</dbReference>
<evidence type="ECO:0000256" key="1">
    <source>
        <dbReference type="ARBA" id="ARBA00010497"/>
    </source>
</evidence>
<dbReference type="InterPro" id="IPR001330">
    <property type="entry name" value="Prenyltrans"/>
</dbReference>
<evidence type="ECO:0000256" key="9">
    <source>
        <dbReference type="RuleBase" id="RU365056"/>
    </source>
</evidence>
<sequence length="451" mass="49213">MATQEERVRRNELLRESLTLYEQEECEVACAKYLMDFEGIRDEQAARMESAGMLDDRRRPRLMRERHVAYLMKGLGGLGGSYVALDASRPWLCYWILHGMDLLDALPEEKIDDCVATLAKCRSPTGGYGGGPQQLAHCAPTYAASLAIAVLGTRRAYESVDRKGLYAFLLSMKDPSGGFRMHDDGEVDVRGTYTALAVAALFNVLTPELAEGAAAYALRCQTYEGGFGGEPGVEAHGGYVFCALAALVILNATDAVDLDALERWLARRQTRVEGGFQGRTNKLVDGCYSFWQGGTLALVAHVRRGHTRSDEAPPGLVWRPGGRAPPPAPPPPADDLDLDLDLDLDGCRGPTLGDERALQRYILLCAQVYPEGGLRDKPGKNRDYYHTCYCLSGLAASQRLYGDDASTVVYGDPGNLLHETHPVFNVRVDKVARAAAFFAGLPHTHAELTSA</sequence>
<dbReference type="EC" id="2.5.1.58" evidence="2 9"/>
<evidence type="ECO:0000259" key="11">
    <source>
        <dbReference type="Pfam" id="PF00432"/>
    </source>
</evidence>
<keyword evidence="6 9" id="KW-0479">Metal-binding</keyword>
<dbReference type="InterPro" id="IPR045089">
    <property type="entry name" value="PGGT1B-like"/>
</dbReference>
<keyword evidence="13" id="KW-1185">Reference proteome</keyword>
<feature type="domain" description="Prenyltransferase alpha-alpha toroid" evidence="11">
    <location>
        <begin position="62"/>
        <end position="426"/>
    </location>
</feature>
<dbReference type="InterPro" id="IPR026872">
    <property type="entry name" value="FTB"/>
</dbReference>
<dbReference type="EMBL" id="JBBJCI010000423">
    <property type="protein sequence ID" value="KAK7230818.1"/>
    <property type="molecule type" value="Genomic_DNA"/>
</dbReference>
<evidence type="ECO:0000256" key="7">
    <source>
        <dbReference type="ARBA" id="ARBA00022737"/>
    </source>
</evidence>
<comment type="similarity">
    <text evidence="1 9">Belongs to the protein prenyltransferase subunit beta family.</text>
</comment>
<dbReference type="Proteomes" id="UP001363151">
    <property type="component" value="Unassembled WGS sequence"/>
</dbReference>
<dbReference type="PANTHER" id="PTHR11774">
    <property type="entry name" value="GERANYLGERANYL TRANSFERASE TYPE BETA SUBUNIT"/>
    <property type="match status" value="1"/>
</dbReference>
<gene>
    <name evidence="12" type="primary">FNTB</name>
    <name evidence="12" type="ORF">SO694_00075155</name>
</gene>
<keyword evidence="7" id="KW-0677">Repeat</keyword>
<dbReference type="Pfam" id="PF00432">
    <property type="entry name" value="Prenyltrans"/>
    <property type="match status" value="1"/>
</dbReference>
<dbReference type="CDD" id="cd02893">
    <property type="entry name" value="FTase"/>
    <property type="match status" value="1"/>
</dbReference>
<protein>
    <recommendedName>
        <fullName evidence="3 9">Protein farnesyltransferase subunit beta</fullName>
        <shortName evidence="9">FTase-beta</shortName>
        <ecNumber evidence="2 9">2.5.1.58</ecNumber>
    </recommendedName>
</protein>
<dbReference type="SUPFAM" id="SSF48239">
    <property type="entry name" value="Terpenoid cyclases/Protein prenyltransferases"/>
    <property type="match status" value="1"/>
</dbReference>
<evidence type="ECO:0000256" key="2">
    <source>
        <dbReference type="ARBA" id="ARBA00012702"/>
    </source>
</evidence>
<evidence type="ECO:0000256" key="6">
    <source>
        <dbReference type="ARBA" id="ARBA00022723"/>
    </source>
</evidence>
<comment type="catalytic activity">
    <reaction evidence="9">
        <text>L-cysteinyl-[protein] + (2E,6E)-farnesyl diphosphate = S-(2E,6E)-farnesyl-L-cysteinyl-[protein] + diphosphate</text>
        <dbReference type="Rhea" id="RHEA:13345"/>
        <dbReference type="Rhea" id="RHEA-COMP:10131"/>
        <dbReference type="Rhea" id="RHEA-COMP:11535"/>
        <dbReference type="ChEBI" id="CHEBI:29950"/>
        <dbReference type="ChEBI" id="CHEBI:33019"/>
        <dbReference type="ChEBI" id="CHEBI:86019"/>
        <dbReference type="ChEBI" id="CHEBI:175763"/>
    </reaction>
</comment>